<evidence type="ECO:0000313" key="3">
    <source>
        <dbReference type="Proteomes" id="UP000316759"/>
    </source>
</evidence>
<dbReference type="AlphaFoldDB" id="A0A504Z2M0"/>
<dbReference type="EMBL" id="SUNJ01001222">
    <property type="protein sequence ID" value="TPP66965.1"/>
    <property type="molecule type" value="Genomic_DNA"/>
</dbReference>
<dbReference type="OrthoDB" id="6258455at2759"/>
<dbReference type="Proteomes" id="UP000316759">
    <property type="component" value="Unassembled WGS sequence"/>
</dbReference>
<feature type="compositionally biased region" description="Basic and acidic residues" evidence="1">
    <location>
        <begin position="326"/>
        <end position="336"/>
    </location>
</feature>
<protein>
    <submittedName>
        <fullName evidence="2">Uncharacterized protein</fullName>
    </submittedName>
</protein>
<keyword evidence="3" id="KW-1185">Reference proteome</keyword>
<evidence type="ECO:0000256" key="1">
    <source>
        <dbReference type="SAM" id="MobiDB-lite"/>
    </source>
</evidence>
<comment type="caution">
    <text evidence="2">The sequence shown here is derived from an EMBL/GenBank/DDBJ whole genome shotgun (WGS) entry which is preliminary data.</text>
</comment>
<feature type="compositionally biased region" description="Polar residues" evidence="1">
    <location>
        <begin position="788"/>
        <end position="799"/>
    </location>
</feature>
<feature type="region of interest" description="Disordered" evidence="1">
    <location>
        <begin position="293"/>
        <end position="336"/>
    </location>
</feature>
<organism evidence="2 3">
    <name type="scientific">Fasciola gigantica</name>
    <name type="common">Giant liver fluke</name>
    <dbReference type="NCBI Taxonomy" id="46835"/>
    <lineage>
        <taxon>Eukaryota</taxon>
        <taxon>Metazoa</taxon>
        <taxon>Spiralia</taxon>
        <taxon>Lophotrochozoa</taxon>
        <taxon>Platyhelminthes</taxon>
        <taxon>Trematoda</taxon>
        <taxon>Digenea</taxon>
        <taxon>Plagiorchiida</taxon>
        <taxon>Echinostomata</taxon>
        <taxon>Echinostomatoidea</taxon>
        <taxon>Fasciolidae</taxon>
        <taxon>Fasciola</taxon>
    </lineage>
</organism>
<name>A0A504Z2M0_FASGI</name>
<feature type="region of interest" description="Disordered" evidence="1">
    <location>
        <begin position="711"/>
        <end position="735"/>
    </location>
</feature>
<accession>A0A504Z2M0</accession>
<reference evidence="2 3" key="1">
    <citation type="submission" date="2019-04" db="EMBL/GenBank/DDBJ databases">
        <title>Annotation for the trematode Fasciola gigantica.</title>
        <authorList>
            <person name="Choi Y.-J."/>
        </authorList>
    </citation>
    <scope>NUCLEOTIDE SEQUENCE [LARGE SCALE GENOMIC DNA]</scope>
    <source>
        <strain evidence="2">Uganda_cow_1</strain>
    </source>
</reference>
<proteinExistence type="predicted"/>
<feature type="region of interest" description="Disordered" evidence="1">
    <location>
        <begin position="771"/>
        <end position="799"/>
    </location>
</feature>
<evidence type="ECO:0000313" key="2">
    <source>
        <dbReference type="EMBL" id="TPP66965.1"/>
    </source>
</evidence>
<sequence>MMGLIPNPPTCRKPQLNWSLLRRYSLIVPPVKIPIQTQVSGEYRKLDKAVGTKVSREPSSNALPTLIVQGVRNFVPSGPEMVQKNPKLLKLHDFAARRIVSQIQKPNLGVRELKILTTSNPNETIPLLKNDVIELKPENISLIRVPKTYNSPKSRGSDDDLVQKFKSLPLLQLPTSGLDAPEVKETHNFRLIKMEQITLLGSTRYMNSLKSDVLHMPSRSQTSPIRLLDLRKLTHSLNSANLFTANNRISGRYKSTFDNTMKGSDCPDLTTTGSRFQLLRMLALDNVAQRQSPVQALSDRGEQSACSSTENGGQENASVLGSPSEHTVHKGSEEHAVQTSHCLREDKIVSTVAVKDFGMQFDDILEDDAFIFRNYIIGEDGVRRVDDSDRKYLYEPLANQSFFPGQTVEPPIPLVNLSDIFKNHLMADENQFLSVCSMELSELDTAEPNRCRTEVQKPMELCLYSGIDKANEEEPVQRHQRTDSEVQCEPAQFPTSREVAIDVCLTELSPRVDQSFTTNQTTGQKPFSTWLGEGASRVRLDVVKALSELDIRLSAVDRVSSRLEEEHQKNQELLERLIQLRPIPGPPKSEESPHAQSPEHDRLNVNESNGKAPVSPKDCYIVRVEGLGSRKSNPSPSLNARLPPTTKPRSSSVRKALHDPVQHGAPSNRRVPPAPVVRRHICSTEQLSNSVNIANGVIGCLDKTMTSVTGGGPFEPVRRSRQQSVGSLLRKREQSRIERNSAFLAKRCSDAVKYAVEVLDQNGVAKFQPVPITGLESHERRHSNRRSTTAGPSRQTPSRLTRMNVLFPRSVQNTQRSLYNHGTSSAVRRGRTVRRKVAGRVSKQYDKKDLPLLVTTSGTNDNIWDDEEQTTIISEWSLESGVKRILYEKQEEDGGQVNYVNEQYAEGHSEGLFKMPQNAQQTLCTEVSDDAEQLTDPAAPASTSYVDWEEVNELIKDR</sequence>
<feature type="region of interest" description="Disordered" evidence="1">
    <location>
        <begin position="582"/>
        <end position="673"/>
    </location>
</feature>
<gene>
    <name evidence="2" type="ORF">FGIG_00089</name>
</gene>
<feature type="compositionally biased region" description="Polar residues" evidence="1">
    <location>
        <begin position="304"/>
        <end position="325"/>
    </location>
</feature>
<feature type="compositionally biased region" description="Basic and acidic residues" evidence="1">
    <location>
        <begin position="588"/>
        <end position="604"/>
    </location>
</feature>